<dbReference type="RefSeq" id="WP_119820993.1">
    <property type="nucleotide sequence ID" value="NZ_CP025066.1"/>
</dbReference>
<dbReference type="EMBL" id="CP025066">
    <property type="protein sequence ID" value="AUX10568.1"/>
    <property type="molecule type" value="Genomic_DNA"/>
</dbReference>
<organism evidence="1 2">
    <name type="scientific">Halalkaliarchaeum desulfuricum</name>
    <dbReference type="NCBI Taxonomy" id="2055893"/>
    <lineage>
        <taxon>Archaea</taxon>
        <taxon>Methanobacteriati</taxon>
        <taxon>Methanobacteriota</taxon>
        <taxon>Stenosarchaea group</taxon>
        <taxon>Halobacteria</taxon>
        <taxon>Halobacteriales</taxon>
        <taxon>Haloferacaceae</taxon>
        <taxon>Halalkaliarchaeum</taxon>
    </lineage>
</organism>
<reference evidence="2" key="1">
    <citation type="submission" date="2017-11" db="EMBL/GenBank/DDBJ databases">
        <title>Phenotypic and genomic properties of facultatively anaerobic sulfur-reducing natronoarchaea from hypersaline soda lakes.</title>
        <authorList>
            <person name="Sorokin D.Y."/>
            <person name="Kublanov I.V."/>
            <person name="Roman P."/>
            <person name="Sinninghe Damste J.S."/>
            <person name="Golyshin P.N."/>
            <person name="Rojo D."/>
            <person name="Ciordia S."/>
            <person name="Mena M.D.C."/>
            <person name="Ferrer M."/>
            <person name="Messina E."/>
            <person name="Smedile F."/>
            <person name="La Spada G."/>
            <person name="La Cono V."/>
            <person name="Yakimov M.M."/>
        </authorList>
    </citation>
    <scope>NUCLEOTIDE SEQUENCE [LARGE SCALE GENOMIC DNA]</scope>
    <source>
        <strain evidence="2">AArc-Sl</strain>
    </source>
</reference>
<dbReference type="AlphaFoldDB" id="A0A343TN96"/>
<protein>
    <recommendedName>
        <fullName evidence="3">Sulfatase</fullName>
    </recommendedName>
</protein>
<dbReference type="Proteomes" id="UP000263012">
    <property type="component" value="Chromosome"/>
</dbReference>
<name>A0A343TN96_9EURY</name>
<accession>A0A343TN96</accession>
<keyword evidence="2" id="KW-1185">Reference proteome</keyword>
<dbReference type="KEGG" id="hdf:AArcSl_2957"/>
<evidence type="ECO:0000313" key="2">
    <source>
        <dbReference type="Proteomes" id="UP000263012"/>
    </source>
</evidence>
<dbReference type="GeneID" id="37879316"/>
<gene>
    <name evidence="1" type="ORF">AArcSl_2957</name>
</gene>
<dbReference type="InterPro" id="IPR017850">
    <property type="entry name" value="Alkaline_phosphatase_core_sf"/>
</dbReference>
<evidence type="ECO:0000313" key="1">
    <source>
        <dbReference type="EMBL" id="AUX10568.1"/>
    </source>
</evidence>
<dbReference type="Gene3D" id="3.40.720.10">
    <property type="entry name" value="Alkaline Phosphatase, subunit A"/>
    <property type="match status" value="1"/>
</dbReference>
<evidence type="ECO:0008006" key="3">
    <source>
        <dbReference type="Google" id="ProtNLM"/>
    </source>
</evidence>
<sequence>MFNEDWDTLVVLDACRYDMFESTSQLDGRLSSRGSKGSSTTEWLQANFDGRDLRDTVYVTSNPQLERNRDRWDITLHETINVWLNDGWDDETGTVLAETMNEAALDAAERFPHKRLVVHYMQPHYPFVPVDTEFDKDHLRQITSTESGPTGENVWNQKFIGTLDVSRDDLWTMYVRNLEYVLEHVEELLEELSGKTVVTGDHGNYVGERASPIPIREYGHPRGLYDEPVVRVPWLEYNRGERREIIADSVQSERNEVESEKVINRLRDLGYTE</sequence>
<dbReference type="SUPFAM" id="SSF53649">
    <property type="entry name" value="Alkaline phosphatase-like"/>
    <property type="match status" value="1"/>
</dbReference>
<proteinExistence type="predicted"/>